<sequence length="164" mass="18415">MALKRFDVSDIDDAISDAEKEAQQRQDAERADKLADAIGTFIEKSPVVVNAMKEIAQSLMPGKFSSQVNAAMKRSAGEAAELFKARVKPTVEKMETYGNRIPIPSIVVYITIISLLWLFAFLALVIYANTYIRSDQLTDIIGFIMVCWVATVVLTIYLSRKFKW</sequence>
<evidence type="ECO:0000313" key="2">
    <source>
        <dbReference type="EMBL" id="MEY8245797.1"/>
    </source>
</evidence>
<name>A0ABV4D1H4_9BACT</name>
<dbReference type="Proteomes" id="UP001565200">
    <property type="component" value="Unassembled WGS sequence"/>
</dbReference>
<keyword evidence="1" id="KW-0812">Transmembrane</keyword>
<accession>A0ABV4D1H4</accession>
<keyword evidence="1" id="KW-0472">Membrane</keyword>
<comment type="caution">
    <text evidence="2">The sequence shown here is derived from an EMBL/GenBank/DDBJ whole genome shotgun (WGS) entry which is preliminary data.</text>
</comment>
<evidence type="ECO:0000313" key="3">
    <source>
        <dbReference type="Proteomes" id="UP001565200"/>
    </source>
</evidence>
<proteinExistence type="predicted"/>
<dbReference type="EMBL" id="JBCLPP010000023">
    <property type="protein sequence ID" value="MEY8245797.1"/>
    <property type="molecule type" value="Genomic_DNA"/>
</dbReference>
<protein>
    <submittedName>
        <fullName evidence="2">Uncharacterized protein</fullName>
    </submittedName>
</protein>
<organism evidence="2 3">
    <name type="scientific">Heminiphilus faecis</name>
    <dbReference type="NCBI Taxonomy" id="2601703"/>
    <lineage>
        <taxon>Bacteria</taxon>
        <taxon>Pseudomonadati</taxon>
        <taxon>Bacteroidota</taxon>
        <taxon>Bacteroidia</taxon>
        <taxon>Bacteroidales</taxon>
        <taxon>Muribaculaceae</taxon>
        <taxon>Heminiphilus</taxon>
    </lineage>
</organism>
<feature type="transmembrane region" description="Helical" evidence="1">
    <location>
        <begin position="140"/>
        <end position="158"/>
    </location>
</feature>
<evidence type="ECO:0000256" key="1">
    <source>
        <dbReference type="SAM" id="Phobius"/>
    </source>
</evidence>
<dbReference type="RefSeq" id="WP_369863521.1">
    <property type="nucleotide sequence ID" value="NZ_JBCLPP010000023.1"/>
</dbReference>
<keyword evidence="3" id="KW-1185">Reference proteome</keyword>
<feature type="transmembrane region" description="Helical" evidence="1">
    <location>
        <begin position="106"/>
        <end position="128"/>
    </location>
</feature>
<keyword evidence="1" id="KW-1133">Transmembrane helix</keyword>
<reference evidence="2 3" key="1">
    <citation type="submission" date="2024-03" db="EMBL/GenBank/DDBJ databases">
        <title>Mouse gut bacterial collection (mGBC) of GemPharmatech.</title>
        <authorList>
            <person name="He Y."/>
            <person name="Dong L."/>
            <person name="Wu D."/>
            <person name="Gao X."/>
            <person name="Lin Z."/>
        </authorList>
    </citation>
    <scope>NUCLEOTIDE SEQUENCE [LARGE SCALE GENOMIC DNA]</scope>
    <source>
        <strain evidence="2 3">54-13</strain>
    </source>
</reference>
<gene>
    <name evidence="2" type="ORF">AAK873_09255</name>
</gene>